<dbReference type="EMBL" id="MOOE01000005">
    <property type="protein sequence ID" value="KAK1530548.1"/>
    <property type="molecule type" value="Genomic_DNA"/>
</dbReference>
<protein>
    <submittedName>
        <fullName evidence="1">Uncharacterized protein</fullName>
    </submittedName>
</protein>
<keyword evidence="2" id="KW-1185">Reference proteome</keyword>
<proteinExistence type="predicted"/>
<evidence type="ECO:0000313" key="2">
    <source>
        <dbReference type="Proteomes" id="UP001240678"/>
    </source>
</evidence>
<dbReference type="AlphaFoldDB" id="A0AAJ0E1U6"/>
<dbReference type="Proteomes" id="UP001240678">
    <property type="component" value="Unassembled WGS sequence"/>
</dbReference>
<gene>
    <name evidence="1" type="ORF">CCOS01_05651</name>
</gene>
<dbReference type="GeneID" id="85337375"/>
<name>A0AAJ0E1U6_9PEZI</name>
<reference evidence="1 2" key="1">
    <citation type="submission" date="2016-10" db="EMBL/GenBank/DDBJ databases">
        <title>The genome sequence of Colletotrichum fioriniae PJ7.</title>
        <authorList>
            <person name="Baroncelli R."/>
        </authorList>
    </citation>
    <scope>NUCLEOTIDE SEQUENCE [LARGE SCALE GENOMIC DNA]</scope>
    <source>
        <strain evidence="1 2">IMI 309622</strain>
    </source>
</reference>
<comment type="caution">
    <text evidence="1">The sequence shown here is derived from an EMBL/GenBank/DDBJ whole genome shotgun (WGS) entry which is preliminary data.</text>
</comment>
<evidence type="ECO:0000313" key="1">
    <source>
        <dbReference type="EMBL" id="KAK1530548.1"/>
    </source>
</evidence>
<sequence>MALHWPPLLPCYLHRVPVLQTHKAASVECLSQATTPPRSWSQKKPSALTSECRYLDSGRTS</sequence>
<accession>A0AAJ0E1U6</accession>
<dbReference type="RefSeq" id="XP_060315600.1">
    <property type="nucleotide sequence ID" value="XM_060453828.1"/>
</dbReference>
<organism evidence="1 2">
    <name type="scientific">Colletotrichum costaricense</name>
    <dbReference type="NCBI Taxonomy" id="1209916"/>
    <lineage>
        <taxon>Eukaryota</taxon>
        <taxon>Fungi</taxon>
        <taxon>Dikarya</taxon>
        <taxon>Ascomycota</taxon>
        <taxon>Pezizomycotina</taxon>
        <taxon>Sordariomycetes</taxon>
        <taxon>Hypocreomycetidae</taxon>
        <taxon>Glomerellales</taxon>
        <taxon>Glomerellaceae</taxon>
        <taxon>Colletotrichum</taxon>
        <taxon>Colletotrichum acutatum species complex</taxon>
    </lineage>
</organism>